<keyword evidence="2" id="KW-1185">Reference proteome</keyword>
<accession>A0ACC0N1A8</accession>
<comment type="caution">
    <text evidence="1">The sequence shown here is derived from an EMBL/GenBank/DDBJ whole genome shotgun (WGS) entry which is preliminary data.</text>
</comment>
<reference evidence="1" key="1">
    <citation type="submission" date="2022-02" db="EMBL/GenBank/DDBJ databases">
        <title>Plant Genome Project.</title>
        <authorList>
            <person name="Zhang R.-G."/>
        </authorList>
    </citation>
    <scope>NUCLEOTIDE SEQUENCE</scope>
    <source>
        <strain evidence="1">AT1</strain>
    </source>
</reference>
<name>A0ACC0N1A8_RHOML</name>
<dbReference type="EMBL" id="CM046394">
    <property type="protein sequence ID" value="KAI8546636.1"/>
    <property type="molecule type" value="Genomic_DNA"/>
</dbReference>
<organism evidence="1 2">
    <name type="scientific">Rhododendron molle</name>
    <name type="common">Chinese azalea</name>
    <name type="synonym">Azalea mollis</name>
    <dbReference type="NCBI Taxonomy" id="49168"/>
    <lineage>
        <taxon>Eukaryota</taxon>
        <taxon>Viridiplantae</taxon>
        <taxon>Streptophyta</taxon>
        <taxon>Embryophyta</taxon>
        <taxon>Tracheophyta</taxon>
        <taxon>Spermatophyta</taxon>
        <taxon>Magnoliopsida</taxon>
        <taxon>eudicotyledons</taxon>
        <taxon>Gunneridae</taxon>
        <taxon>Pentapetalae</taxon>
        <taxon>asterids</taxon>
        <taxon>Ericales</taxon>
        <taxon>Ericaceae</taxon>
        <taxon>Ericoideae</taxon>
        <taxon>Rhodoreae</taxon>
        <taxon>Rhododendron</taxon>
    </lineage>
</organism>
<sequence length="137" mass="15041">MRIERNNPIPPRLTRVNLGSSSYEMQYKKRLADAIPMVTERAWNGETIRTVSPVVQAEQVEEGVDQKVENVVLEMGHDDGLERELAEKKIVTGSGLVMGSLTAFYSNSLETLDSGRGEKSSMEIQVVYIVGLGGSIG</sequence>
<evidence type="ECO:0000313" key="2">
    <source>
        <dbReference type="Proteomes" id="UP001062846"/>
    </source>
</evidence>
<evidence type="ECO:0000313" key="1">
    <source>
        <dbReference type="EMBL" id="KAI8546636.1"/>
    </source>
</evidence>
<proteinExistence type="predicted"/>
<gene>
    <name evidence="1" type="ORF">RHMOL_Rhmol07G0134800</name>
</gene>
<dbReference type="Proteomes" id="UP001062846">
    <property type="component" value="Chromosome 7"/>
</dbReference>
<protein>
    <submittedName>
        <fullName evidence="1">Uncharacterized protein</fullName>
    </submittedName>
</protein>